<organism evidence="1 2">
    <name type="scientific">Aphanomyces astaci</name>
    <name type="common">Crayfish plague agent</name>
    <dbReference type="NCBI Taxonomy" id="112090"/>
    <lineage>
        <taxon>Eukaryota</taxon>
        <taxon>Sar</taxon>
        <taxon>Stramenopiles</taxon>
        <taxon>Oomycota</taxon>
        <taxon>Saprolegniomycetes</taxon>
        <taxon>Saprolegniales</taxon>
        <taxon>Verrucalvaceae</taxon>
        <taxon>Aphanomyces</taxon>
    </lineage>
</organism>
<proteinExistence type="predicted"/>
<reference evidence="1" key="1">
    <citation type="submission" date="2018-07" db="EMBL/GenBank/DDBJ databases">
        <title>Annotation of Aphanomyces astaci genome assembly.</title>
        <authorList>
            <person name="Studholme D.J."/>
        </authorList>
    </citation>
    <scope>NUCLEOTIDE SEQUENCE [LARGE SCALE GENOMIC DNA]</scope>
    <source>
        <strain evidence="1">Pc</strain>
    </source>
</reference>
<dbReference type="EMBL" id="MZMZ02004158">
    <property type="protein sequence ID" value="RQM19808.1"/>
    <property type="molecule type" value="Genomic_DNA"/>
</dbReference>
<evidence type="ECO:0000313" key="2">
    <source>
        <dbReference type="Proteomes" id="UP000284702"/>
    </source>
</evidence>
<name>A0A3R7Y2V3_APHAT</name>
<comment type="caution">
    <text evidence="1">The sequence shown here is derived from an EMBL/GenBank/DDBJ whole genome shotgun (WGS) entry which is preliminary data.</text>
</comment>
<protein>
    <submittedName>
        <fullName evidence="1">Uncharacterized protein</fullName>
    </submittedName>
</protein>
<evidence type="ECO:0000313" key="1">
    <source>
        <dbReference type="EMBL" id="RQM19808.1"/>
    </source>
</evidence>
<gene>
    <name evidence="1" type="ORF">B5M09_011188</name>
</gene>
<dbReference type="Proteomes" id="UP000284702">
    <property type="component" value="Unassembled WGS sequence"/>
</dbReference>
<dbReference type="AlphaFoldDB" id="A0A3R7Y2V3"/>
<accession>A0A3R7Y2V3</accession>
<keyword evidence="2" id="KW-1185">Reference proteome</keyword>
<sequence length="90" mass="10345">MHKQVAWSPEMDTALLREVVEPYDGEYGSLILRWKAIAASFSMYFEADIPYRSARERNDGMVDQFKATDMAHRLWGTGSDEDVTEQAQLL</sequence>